<dbReference type="PROSITE" id="PS00216">
    <property type="entry name" value="SUGAR_TRANSPORT_1"/>
    <property type="match status" value="2"/>
</dbReference>
<dbReference type="GO" id="GO:0005886">
    <property type="term" value="C:plasma membrane"/>
    <property type="evidence" value="ECO:0007669"/>
    <property type="project" value="UniProtKB-SubCell"/>
</dbReference>
<dbReference type="PANTHER" id="PTHR48020:SF12">
    <property type="entry name" value="PROTON MYO-INOSITOL COTRANSPORTER"/>
    <property type="match status" value="1"/>
</dbReference>
<dbReference type="AlphaFoldDB" id="A0A443I925"/>
<evidence type="ECO:0000256" key="5">
    <source>
        <dbReference type="ARBA" id="ARBA00022597"/>
    </source>
</evidence>
<sequence>MNTHQPPHMNMSYVWIICLVAACGGLLFGYDWVVIGGAKPFYEAWFHITDPAQSGWAMSSALVGCVIGALASGLLSDRYGRKFPLVIAALTFLVSAVGTALATSFEAFVIYRIVGGLGIGLASALSPVYIAEVSPAAQRGRFVAINQLTIVVGVLAAQLINLLIADPVAPGSTQADLLATWNGQMAWRYMFGACGVLAALFLVLLFWVPESPRWLIKMGRVSQAHQVLQRIGDENYAQQTVTEIQQTLNQHEQKVPLSALLKKDVRPMLVLGIVLAVFQQWCGINVIFNYAQEIFASAGFDINDTLKSIVATGLINLVFTLLALPLVDRIGRRRLMILGAGGLTVIYLLMAGAYAWGLLGLPVLILVLVAIAIYALTLAPVTWVLLAEIFPNRVRGTAMAVGTFALWVACFVLTYTFPLLNAALGASGSFLLYGVICLAGLVFILRKVPETRGTTLEALEKQLSQAVERNGTAAEQPRTM</sequence>
<keyword evidence="4" id="KW-1003">Cell membrane</keyword>
<dbReference type="CDD" id="cd17359">
    <property type="entry name" value="MFS_XylE_like"/>
    <property type="match status" value="1"/>
</dbReference>
<dbReference type="RefSeq" id="WP_128179579.1">
    <property type="nucleotide sequence ID" value="NZ_CP071409.1"/>
</dbReference>
<comment type="subcellular location">
    <subcellularLocation>
        <location evidence="1">Cell membrane</location>
        <topology evidence="1">Multi-pass membrane protein</topology>
    </subcellularLocation>
</comment>
<feature type="domain" description="Major facilitator superfamily (MFS) profile" evidence="14">
    <location>
        <begin position="17"/>
        <end position="452"/>
    </location>
</feature>
<evidence type="ECO:0000256" key="12">
    <source>
        <dbReference type="RuleBase" id="RU003346"/>
    </source>
</evidence>
<evidence type="ECO:0000256" key="9">
    <source>
        <dbReference type="ARBA" id="ARBA00050593"/>
    </source>
</evidence>
<evidence type="ECO:0000313" key="16">
    <source>
        <dbReference type="Proteomes" id="UP000288794"/>
    </source>
</evidence>
<dbReference type="InterPro" id="IPR003663">
    <property type="entry name" value="Sugar/inositol_transpt"/>
</dbReference>
<feature type="transmembrane region" description="Helical" evidence="13">
    <location>
        <begin position="268"/>
        <end position="288"/>
    </location>
</feature>
<feature type="transmembrane region" description="Helical" evidence="13">
    <location>
        <begin position="185"/>
        <end position="208"/>
    </location>
</feature>
<evidence type="ECO:0000256" key="1">
    <source>
        <dbReference type="ARBA" id="ARBA00004651"/>
    </source>
</evidence>
<feature type="transmembrane region" description="Helical" evidence="13">
    <location>
        <begin position="83"/>
        <end position="103"/>
    </location>
</feature>
<keyword evidence="5" id="KW-0762">Sugar transport</keyword>
<evidence type="ECO:0000259" key="14">
    <source>
        <dbReference type="PROSITE" id="PS50850"/>
    </source>
</evidence>
<feature type="transmembrane region" description="Helical" evidence="13">
    <location>
        <begin position="398"/>
        <end position="417"/>
    </location>
</feature>
<evidence type="ECO:0000256" key="10">
    <source>
        <dbReference type="ARBA" id="ARBA00070440"/>
    </source>
</evidence>
<evidence type="ECO:0000256" key="2">
    <source>
        <dbReference type="ARBA" id="ARBA00010992"/>
    </source>
</evidence>
<reference evidence="15 16" key="1">
    <citation type="submission" date="2014-04" db="EMBL/GenBank/DDBJ databases">
        <title>Draft genome sequence of Pantoea beijingensis strain LMG 27579, an emerging pathogen to Pleurotus eryngii with potential industrial application.</title>
        <authorList>
            <person name="Xu F."/>
            <person name="Liu Y."/>
            <person name="Wang S."/>
            <person name="Yin Y."/>
            <person name="Ma Y."/>
            <person name="Zhao S."/>
            <person name="Rong C."/>
        </authorList>
    </citation>
    <scope>NUCLEOTIDE SEQUENCE [LARGE SCALE GENOMIC DNA]</scope>
    <source>
        <strain evidence="15 16">LMG 27579</strain>
    </source>
</reference>
<keyword evidence="8 13" id="KW-0472">Membrane</keyword>
<comment type="catalytic activity">
    <reaction evidence="9">
        <text>D-xylose(in) + H(+)(in) = D-xylose(out) + H(+)(out)</text>
        <dbReference type="Rhea" id="RHEA:28959"/>
        <dbReference type="ChEBI" id="CHEBI:15378"/>
        <dbReference type="ChEBI" id="CHEBI:53455"/>
    </reaction>
    <physiologicalReaction direction="right-to-left" evidence="9">
        <dbReference type="Rhea" id="RHEA:28961"/>
    </physiologicalReaction>
</comment>
<dbReference type="PRINTS" id="PR00171">
    <property type="entry name" value="SUGRTRNSPORT"/>
</dbReference>
<feature type="transmembrane region" description="Helical" evidence="13">
    <location>
        <begin position="335"/>
        <end position="357"/>
    </location>
</feature>
<evidence type="ECO:0000256" key="6">
    <source>
        <dbReference type="ARBA" id="ARBA00022692"/>
    </source>
</evidence>
<dbReference type="GO" id="GO:0022857">
    <property type="term" value="F:transmembrane transporter activity"/>
    <property type="evidence" value="ECO:0007669"/>
    <property type="project" value="InterPro"/>
</dbReference>
<dbReference type="InterPro" id="IPR050814">
    <property type="entry name" value="Myo-inositol_Transporter"/>
</dbReference>
<dbReference type="Proteomes" id="UP000288794">
    <property type="component" value="Unassembled WGS sequence"/>
</dbReference>
<evidence type="ECO:0000256" key="8">
    <source>
        <dbReference type="ARBA" id="ARBA00023136"/>
    </source>
</evidence>
<accession>A0A443I925</accession>
<feature type="transmembrane region" description="Helical" evidence="13">
    <location>
        <begin position="12"/>
        <end position="35"/>
    </location>
</feature>
<keyword evidence="6 13" id="KW-0812">Transmembrane</keyword>
<protein>
    <recommendedName>
        <fullName evidence="10">D-xylose-proton symporter</fullName>
    </recommendedName>
    <alternativeName>
        <fullName evidence="11">D-xylose transporter</fullName>
    </alternativeName>
</protein>
<dbReference type="NCBIfam" id="TIGR00879">
    <property type="entry name" value="SP"/>
    <property type="match status" value="1"/>
</dbReference>
<dbReference type="InterPro" id="IPR020846">
    <property type="entry name" value="MFS_dom"/>
</dbReference>
<gene>
    <name evidence="15" type="ORF">ED28_18960</name>
</gene>
<evidence type="ECO:0000313" key="15">
    <source>
        <dbReference type="EMBL" id="RWR00569.1"/>
    </source>
</evidence>
<dbReference type="PROSITE" id="PS50850">
    <property type="entry name" value="MFS"/>
    <property type="match status" value="1"/>
</dbReference>
<dbReference type="Pfam" id="PF00083">
    <property type="entry name" value="Sugar_tr"/>
    <property type="match status" value="1"/>
</dbReference>
<evidence type="ECO:0000256" key="7">
    <source>
        <dbReference type="ARBA" id="ARBA00022989"/>
    </source>
</evidence>
<keyword evidence="16" id="KW-1185">Reference proteome</keyword>
<keyword evidence="3 12" id="KW-0813">Transport</keyword>
<evidence type="ECO:0000256" key="13">
    <source>
        <dbReference type="SAM" id="Phobius"/>
    </source>
</evidence>
<comment type="caution">
    <text evidence="15">The sequence shown here is derived from an EMBL/GenBank/DDBJ whole genome shotgun (WGS) entry which is preliminary data.</text>
</comment>
<feature type="transmembrane region" description="Helical" evidence="13">
    <location>
        <begin position="308"/>
        <end position="328"/>
    </location>
</feature>
<name>A0A443I925_9GAMM</name>
<dbReference type="PANTHER" id="PTHR48020">
    <property type="entry name" value="PROTON MYO-INOSITOL COTRANSPORTER"/>
    <property type="match status" value="1"/>
</dbReference>
<dbReference type="InterPro" id="IPR036259">
    <property type="entry name" value="MFS_trans_sf"/>
</dbReference>
<feature type="transmembrane region" description="Helical" evidence="13">
    <location>
        <begin position="109"/>
        <end position="130"/>
    </location>
</feature>
<dbReference type="InterPro" id="IPR005829">
    <property type="entry name" value="Sugar_transporter_CS"/>
</dbReference>
<evidence type="ECO:0000256" key="11">
    <source>
        <dbReference type="ARBA" id="ARBA00076792"/>
    </source>
</evidence>
<feature type="transmembrane region" description="Helical" evidence="13">
    <location>
        <begin position="423"/>
        <end position="445"/>
    </location>
</feature>
<dbReference type="EMBL" id="JMEE01000047">
    <property type="protein sequence ID" value="RWR00569.1"/>
    <property type="molecule type" value="Genomic_DNA"/>
</dbReference>
<evidence type="ECO:0000256" key="3">
    <source>
        <dbReference type="ARBA" id="ARBA00022448"/>
    </source>
</evidence>
<keyword evidence="7 13" id="KW-1133">Transmembrane helix</keyword>
<proteinExistence type="inferred from homology"/>
<dbReference type="InterPro" id="IPR005828">
    <property type="entry name" value="MFS_sugar_transport-like"/>
</dbReference>
<dbReference type="PROSITE" id="PS00217">
    <property type="entry name" value="SUGAR_TRANSPORT_2"/>
    <property type="match status" value="1"/>
</dbReference>
<feature type="transmembrane region" description="Helical" evidence="13">
    <location>
        <begin position="142"/>
        <end position="165"/>
    </location>
</feature>
<evidence type="ECO:0000256" key="4">
    <source>
        <dbReference type="ARBA" id="ARBA00022475"/>
    </source>
</evidence>
<comment type="similarity">
    <text evidence="2 12">Belongs to the major facilitator superfamily. Sugar transporter (TC 2.A.1.1) family.</text>
</comment>
<organism evidence="15 16">
    <name type="scientific">[Pantoea] beijingensis</name>
    <dbReference type="NCBI Taxonomy" id="1324864"/>
    <lineage>
        <taxon>Bacteria</taxon>
        <taxon>Pseudomonadati</taxon>
        <taxon>Pseudomonadota</taxon>
        <taxon>Gammaproteobacteria</taxon>
        <taxon>Enterobacterales</taxon>
        <taxon>Erwiniaceae</taxon>
        <taxon>Erwinia</taxon>
    </lineage>
</organism>
<dbReference type="FunFam" id="1.20.1250.20:FF:000122">
    <property type="entry name" value="D-xylose transporter XylE"/>
    <property type="match status" value="1"/>
</dbReference>
<feature type="transmembrane region" description="Helical" evidence="13">
    <location>
        <begin position="55"/>
        <end position="76"/>
    </location>
</feature>
<dbReference type="SUPFAM" id="SSF103473">
    <property type="entry name" value="MFS general substrate transporter"/>
    <property type="match status" value="1"/>
</dbReference>
<dbReference type="InterPro" id="IPR047984">
    <property type="entry name" value="XylE-like"/>
</dbReference>
<dbReference type="Gene3D" id="1.20.1250.20">
    <property type="entry name" value="MFS general substrate transporter like domains"/>
    <property type="match status" value="2"/>
</dbReference>
<feature type="transmembrane region" description="Helical" evidence="13">
    <location>
        <begin position="363"/>
        <end position="386"/>
    </location>
</feature>